<keyword evidence="7" id="KW-0479">Metal-binding</keyword>
<keyword evidence="8" id="KW-0521">NADP</keyword>
<dbReference type="EC" id="1.14.12.17" evidence="3"/>
<evidence type="ECO:0000256" key="14">
    <source>
        <dbReference type="RuleBase" id="RU000356"/>
    </source>
</evidence>
<sequence length="405" mass="43792">MDTTQVDADALKRSWAQVAAHGDAVPGYFYAHLFLAHPEVRDMFPVTMAAQRDRLVTALGRMVSNVDSIGDVVDYIQDLGRDHRKFGTIAGHYPAVGASLLVTLKHFLGDDWTPELASDWAEAYGLIATTMITAAEEAEGQPATWSGQVVATERRGMDVGTLTVQPDDHYPFLPGQSISVEVPQRPRQWRYLSPTHVPRADGTITFHVQLVPGGQVSGAILRDVKAGDRVRFGPPIGELLTLAHDQEWPDLLLVAGGTGLAPLLAIVDQVAERHRTTGRGPRVALYQGARHPWGFYAKPELARYTGAPWLTTRYAVSDDPSYPGQRGLIGDVAAADGPWDGYVAMLCGSPRMVDHAAAALTAAGMDGERIRSEKYEDPFTQQSIHAGSQAGPHEVIQPGVGLGIQ</sequence>
<dbReference type="InterPro" id="IPR001433">
    <property type="entry name" value="OxRdtase_FAD/NAD-bd"/>
</dbReference>
<dbReference type="Pfam" id="PF00970">
    <property type="entry name" value="FAD_binding_6"/>
    <property type="match status" value="1"/>
</dbReference>
<keyword evidence="4 14" id="KW-0349">Heme</keyword>
<dbReference type="Gene3D" id="1.10.490.10">
    <property type="entry name" value="Globins"/>
    <property type="match status" value="1"/>
</dbReference>
<feature type="domain" description="Globin" evidence="16">
    <location>
        <begin position="2"/>
        <end position="136"/>
    </location>
</feature>
<keyword evidence="14" id="KW-0813">Transport</keyword>
<evidence type="ECO:0000256" key="2">
    <source>
        <dbReference type="ARBA" id="ARBA00006401"/>
    </source>
</evidence>
<dbReference type="InterPro" id="IPR017938">
    <property type="entry name" value="Riboflavin_synthase-like_b-brl"/>
</dbReference>
<dbReference type="Gene3D" id="3.40.50.80">
    <property type="entry name" value="Nucleotide-binding domain of ferredoxin-NADP reductase (FNR) module"/>
    <property type="match status" value="1"/>
</dbReference>
<evidence type="ECO:0000256" key="7">
    <source>
        <dbReference type="ARBA" id="ARBA00022723"/>
    </source>
</evidence>
<evidence type="ECO:0000256" key="10">
    <source>
        <dbReference type="ARBA" id="ARBA00023014"/>
    </source>
</evidence>
<evidence type="ECO:0000256" key="5">
    <source>
        <dbReference type="ARBA" id="ARBA00022621"/>
    </source>
</evidence>
<feature type="domain" description="FAD-binding FR-type" evidence="17">
    <location>
        <begin position="142"/>
        <end position="242"/>
    </location>
</feature>
<dbReference type="PANTHER" id="PTHR43396:SF3">
    <property type="entry name" value="FLAVOHEMOPROTEIN"/>
    <property type="match status" value="1"/>
</dbReference>
<dbReference type="Gene3D" id="2.40.30.10">
    <property type="entry name" value="Translation factors"/>
    <property type="match status" value="1"/>
</dbReference>
<dbReference type="InterPro" id="IPR000971">
    <property type="entry name" value="Globin"/>
</dbReference>
<dbReference type="CDD" id="cd19753">
    <property type="entry name" value="Mb-like_oxidoreductase"/>
    <property type="match status" value="1"/>
</dbReference>
<dbReference type="Pfam" id="PF00175">
    <property type="entry name" value="NAD_binding_1"/>
    <property type="match status" value="1"/>
</dbReference>
<evidence type="ECO:0000256" key="3">
    <source>
        <dbReference type="ARBA" id="ARBA00012229"/>
    </source>
</evidence>
<gene>
    <name evidence="18" type="ORF">SM116_16155</name>
</gene>
<comment type="catalytic activity">
    <reaction evidence="13">
        <text>2 nitric oxide + NADPH + 2 O2 = 2 nitrate + NADP(+) + H(+)</text>
        <dbReference type="Rhea" id="RHEA:19465"/>
        <dbReference type="ChEBI" id="CHEBI:15378"/>
        <dbReference type="ChEBI" id="CHEBI:15379"/>
        <dbReference type="ChEBI" id="CHEBI:16480"/>
        <dbReference type="ChEBI" id="CHEBI:17632"/>
        <dbReference type="ChEBI" id="CHEBI:57783"/>
        <dbReference type="ChEBI" id="CHEBI:58349"/>
        <dbReference type="EC" id="1.14.12.17"/>
    </reaction>
</comment>
<accession>A0ABZ0SKC4</accession>
<evidence type="ECO:0000313" key="19">
    <source>
        <dbReference type="Proteomes" id="UP001323798"/>
    </source>
</evidence>
<name>A0ABZ0SKC4_9MICO</name>
<dbReference type="SUPFAM" id="SSF52343">
    <property type="entry name" value="Ferredoxin reductase-like, C-terminal NADP-linked domain"/>
    <property type="match status" value="1"/>
</dbReference>
<dbReference type="InterPro" id="IPR017927">
    <property type="entry name" value="FAD-bd_FR_type"/>
</dbReference>
<evidence type="ECO:0000256" key="12">
    <source>
        <dbReference type="ARBA" id="ARBA00048649"/>
    </source>
</evidence>
<dbReference type="PRINTS" id="PR00410">
    <property type="entry name" value="PHEHYDRXLASE"/>
</dbReference>
<evidence type="ECO:0000259" key="17">
    <source>
        <dbReference type="PROSITE" id="PS51384"/>
    </source>
</evidence>
<reference evidence="18 19" key="1">
    <citation type="submission" date="2023-11" db="EMBL/GenBank/DDBJ databases">
        <title>Genome sequence of Microbacterium rhizosphaerae KACC 19337.</title>
        <authorList>
            <person name="Choi H."/>
            <person name="Kim S."/>
            <person name="Kim Y."/>
            <person name="Kwon S.-W."/>
            <person name="Heo J."/>
        </authorList>
    </citation>
    <scope>NUCLEOTIDE SEQUENCE [LARGE SCALE GENOMIC DNA]</scope>
    <source>
        <strain evidence="18 19">KACC 19337</strain>
    </source>
</reference>
<evidence type="ECO:0000256" key="9">
    <source>
        <dbReference type="ARBA" id="ARBA00023004"/>
    </source>
</evidence>
<evidence type="ECO:0000256" key="6">
    <source>
        <dbReference type="ARBA" id="ARBA00022714"/>
    </source>
</evidence>
<dbReference type="PROSITE" id="PS01033">
    <property type="entry name" value="GLOBIN"/>
    <property type="match status" value="1"/>
</dbReference>
<keyword evidence="6" id="KW-0001">2Fe-2S</keyword>
<evidence type="ECO:0000256" key="13">
    <source>
        <dbReference type="ARBA" id="ARBA00049433"/>
    </source>
</evidence>
<feature type="region of interest" description="Disordered" evidence="15">
    <location>
        <begin position="383"/>
        <end position="405"/>
    </location>
</feature>
<comment type="similarity">
    <text evidence="2">In the C-terminal section; belongs to the flavoprotein pyridine nucleotide cytochrome reductase family.</text>
</comment>
<evidence type="ECO:0000313" key="18">
    <source>
        <dbReference type="EMBL" id="WPR89275.1"/>
    </source>
</evidence>
<evidence type="ECO:0000256" key="8">
    <source>
        <dbReference type="ARBA" id="ARBA00022857"/>
    </source>
</evidence>
<dbReference type="InterPro" id="IPR039261">
    <property type="entry name" value="FNR_nucleotide-bd"/>
</dbReference>
<dbReference type="InterPro" id="IPR012292">
    <property type="entry name" value="Globin/Proto"/>
</dbReference>
<keyword evidence="11" id="KW-0520">NAD</keyword>
<dbReference type="RefSeq" id="WP_320941991.1">
    <property type="nucleotide sequence ID" value="NZ_BAABEU010000001.1"/>
</dbReference>
<comment type="cofactor">
    <cofactor evidence="1">
        <name>heme b</name>
        <dbReference type="ChEBI" id="CHEBI:60344"/>
    </cofactor>
</comment>
<dbReference type="SUPFAM" id="SSF63380">
    <property type="entry name" value="Riboflavin synthase domain-like"/>
    <property type="match status" value="1"/>
</dbReference>
<dbReference type="SUPFAM" id="SSF46458">
    <property type="entry name" value="Globin-like"/>
    <property type="match status" value="1"/>
</dbReference>
<dbReference type="InterPro" id="IPR008333">
    <property type="entry name" value="Cbr1-like_FAD-bd_dom"/>
</dbReference>
<dbReference type="PANTHER" id="PTHR43396">
    <property type="entry name" value="FLAVOHEMOPROTEIN"/>
    <property type="match status" value="1"/>
</dbReference>
<keyword evidence="9" id="KW-0408">Iron</keyword>
<dbReference type="PROSITE" id="PS51384">
    <property type="entry name" value="FAD_FR"/>
    <property type="match status" value="1"/>
</dbReference>
<protein>
    <recommendedName>
        <fullName evidence="3">nitric oxide dioxygenase</fullName>
        <ecNumber evidence="3">1.14.12.17</ecNumber>
    </recommendedName>
</protein>
<evidence type="ECO:0000256" key="4">
    <source>
        <dbReference type="ARBA" id="ARBA00022617"/>
    </source>
</evidence>
<comment type="catalytic activity">
    <reaction evidence="12">
        <text>2 nitric oxide + NADH + 2 O2 = 2 nitrate + NAD(+) + H(+)</text>
        <dbReference type="Rhea" id="RHEA:19469"/>
        <dbReference type="ChEBI" id="CHEBI:15378"/>
        <dbReference type="ChEBI" id="CHEBI:15379"/>
        <dbReference type="ChEBI" id="CHEBI:16480"/>
        <dbReference type="ChEBI" id="CHEBI:17632"/>
        <dbReference type="ChEBI" id="CHEBI:57540"/>
        <dbReference type="ChEBI" id="CHEBI:57945"/>
        <dbReference type="EC" id="1.14.12.17"/>
    </reaction>
</comment>
<comment type="similarity">
    <text evidence="14">Belongs to the globin family.</text>
</comment>
<dbReference type="Pfam" id="PF00042">
    <property type="entry name" value="Globin"/>
    <property type="match status" value="1"/>
</dbReference>
<dbReference type="Proteomes" id="UP001323798">
    <property type="component" value="Chromosome"/>
</dbReference>
<keyword evidence="10" id="KW-0411">Iron-sulfur</keyword>
<keyword evidence="5 14" id="KW-0561">Oxygen transport</keyword>
<evidence type="ECO:0000256" key="1">
    <source>
        <dbReference type="ARBA" id="ARBA00001970"/>
    </source>
</evidence>
<evidence type="ECO:0000259" key="16">
    <source>
        <dbReference type="PROSITE" id="PS01033"/>
    </source>
</evidence>
<organism evidence="18 19">
    <name type="scientific">Microbacterium rhizosphaerae</name>
    <dbReference type="NCBI Taxonomy" id="1678237"/>
    <lineage>
        <taxon>Bacteria</taxon>
        <taxon>Bacillati</taxon>
        <taxon>Actinomycetota</taxon>
        <taxon>Actinomycetes</taxon>
        <taxon>Micrococcales</taxon>
        <taxon>Microbacteriaceae</taxon>
        <taxon>Microbacterium</taxon>
    </lineage>
</organism>
<dbReference type="EMBL" id="CP139368">
    <property type="protein sequence ID" value="WPR89275.1"/>
    <property type="molecule type" value="Genomic_DNA"/>
</dbReference>
<evidence type="ECO:0000256" key="11">
    <source>
        <dbReference type="ARBA" id="ARBA00023027"/>
    </source>
</evidence>
<proteinExistence type="inferred from homology"/>
<dbReference type="InterPro" id="IPR009050">
    <property type="entry name" value="Globin-like_sf"/>
</dbReference>
<evidence type="ECO:0000256" key="15">
    <source>
        <dbReference type="SAM" id="MobiDB-lite"/>
    </source>
</evidence>
<keyword evidence="19" id="KW-1185">Reference proteome</keyword>